<reference evidence="1 2" key="1">
    <citation type="submission" date="2011-11" db="EMBL/GenBank/DDBJ databases">
        <title>The Noncontiguous Finished genome of Desulfosporosinus youngiae DSM 17734.</title>
        <authorList>
            <consortium name="US DOE Joint Genome Institute (JGI-PGF)"/>
            <person name="Lucas S."/>
            <person name="Han J."/>
            <person name="Lapidus A."/>
            <person name="Cheng J.-F."/>
            <person name="Goodwin L."/>
            <person name="Pitluck S."/>
            <person name="Peters L."/>
            <person name="Ovchinnikova G."/>
            <person name="Lu M."/>
            <person name="Land M.L."/>
            <person name="Hauser L."/>
            <person name="Pester M."/>
            <person name="Spring S."/>
            <person name="Ollivier B."/>
            <person name="Rattei T."/>
            <person name="Klenk H.-P."/>
            <person name="Wagner M."/>
            <person name="Loy A."/>
            <person name="Woyke T.J."/>
        </authorList>
    </citation>
    <scope>NUCLEOTIDE SEQUENCE [LARGE SCALE GENOMIC DNA]</scope>
    <source>
        <strain evidence="1 2">DSM 17734</strain>
    </source>
</reference>
<dbReference type="STRING" id="768710.DesyoDRAFT_2839"/>
<dbReference type="OrthoDB" id="4846903at2"/>
<proteinExistence type="predicted"/>
<dbReference type="RefSeq" id="WP_007784020.1">
    <property type="nucleotide sequence ID" value="NZ_CM001441.1"/>
</dbReference>
<accession>H5XVF1</accession>
<keyword evidence="2" id="KW-1185">Reference proteome</keyword>
<name>H5XVF1_9FIRM</name>
<organism evidence="1 2">
    <name type="scientific">Desulfosporosinus youngiae DSM 17734</name>
    <dbReference type="NCBI Taxonomy" id="768710"/>
    <lineage>
        <taxon>Bacteria</taxon>
        <taxon>Bacillati</taxon>
        <taxon>Bacillota</taxon>
        <taxon>Clostridia</taxon>
        <taxon>Eubacteriales</taxon>
        <taxon>Desulfitobacteriaceae</taxon>
        <taxon>Desulfosporosinus</taxon>
    </lineage>
</organism>
<protein>
    <submittedName>
        <fullName evidence="1">Uncharacterized protein</fullName>
    </submittedName>
</protein>
<dbReference type="Proteomes" id="UP000005104">
    <property type="component" value="Chromosome"/>
</dbReference>
<evidence type="ECO:0000313" key="2">
    <source>
        <dbReference type="Proteomes" id="UP000005104"/>
    </source>
</evidence>
<evidence type="ECO:0000313" key="1">
    <source>
        <dbReference type="EMBL" id="EHQ89887.1"/>
    </source>
</evidence>
<gene>
    <name evidence="1" type="ORF">DesyoDRAFT_2839</name>
</gene>
<dbReference type="AlphaFoldDB" id="H5XVF1"/>
<sequence length="284" mass="32271">MPIRLAHESLRIFNSEQEHHFYQSMRETINDSGELLEDDLLAWLSEICLLKNVSFHYLVPSENLLPSNSVRFFYVNSNWQRVIMDGACSLGRTASADLHHDEVLLKNAYDNVFKRIQAVRPLLQGKSVANASMSEPVSIMGGFLLRSPLVRGWRGLEFQAYDHSDAVIKALRIETLSDEVLIGLFAGVPYKLEIAQPPEGFFFGFNHINDKFYKRLRSFEDGSLLSETDTVEVVLKNKNARTIDVAATAKNMETFFSKPFTSAEFALQMIKTPYLGKVIRKDAK</sequence>
<dbReference type="EMBL" id="CM001441">
    <property type="protein sequence ID" value="EHQ89887.1"/>
    <property type="molecule type" value="Genomic_DNA"/>
</dbReference>
<dbReference type="HOGENOM" id="CLU_070588_0_0_9"/>
<dbReference type="eggNOG" id="ENOG503221E">
    <property type="taxonomic scope" value="Bacteria"/>
</dbReference>